<dbReference type="AlphaFoldDB" id="A0A0J1D4S5"/>
<organism evidence="1 2">
    <name type="scientific">Caballeronia mineralivorans PML1(12)</name>
    <dbReference type="NCBI Taxonomy" id="908627"/>
    <lineage>
        <taxon>Bacteria</taxon>
        <taxon>Pseudomonadati</taxon>
        <taxon>Pseudomonadota</taxon>
        <taxon>Betaproteobacteria</taxon>
        <taxon>Burkholderiales</taxon>
        <taxon>Burkholderiaceae</taxon>
        <taxon>Caballeronia</taxon>
    </lineage>
</organism>
<sequence length="305" mass="33343">MKLDGTNASSTNPSHWATFDNAACAAYRMTKQSGRQHLIGFMLTANDPFVVIDLDNKVKNPATEEELSRYSKIIQIFDSYTELSASGRGAHVVIKGPVGAGHHRDKIEVYSQQRFMVMTGDVARSSPVHQRDELLTSLIAQISAKDQQANPSVLDDDPMPDIAEDGAVYDAASGDTLNGEKFRALCTFTACEGEGDKKVHGSYIQYGYPSQSEADLALISMFWFWSKRLNDGRGSATQVVRLFQCTGLSKRSKCTESYIRRTLAKTANSQLIDYAETHLEGLIANELAAALARLAQPASIVVPGN</sequence>
<comment type="caution">
    <text evidence="1">The sequence shown here is derived from an EMBL/GenBank/DDBJ whole genome shotgun (WGS) entry which is preliminary data.</text>
</comment>
<keyword evidence="2" id="KW-1185">Reference proteome</keyword>
<proteinExistence type="predicted"/>
<evidence type="ECO:0008006" key="3">
    <source>
        <dbReference type="Google" id="ProtNLM"/>
    </source>
</evidence>
<dbReference type="Proteomes" id="UP000035963">
    <property type="component" value="Unassembled WGS sequence"/>
</dbReference>
<name>A0A0J1D4S5_9BURK</name>
<reference evidence="1 2" key="1">
    <citation type="journal article" date="2015" name="Genome Announc.">
        <title>Draft Genome Sequence of Burkholderia sp. Strain PML1(12), an Ectomycorrhizosphere-Inhabiting Bacterium with Effective Mineral-Weathering Ability.</title>
        <authorList>
            <person name="Uroz S."/>
            <person name="Oger P."/>
        </authorList>
    </citation>
    <scope>NUCLEOTIDE SEQUENCE [LARGE SCALE GENOMIC DNA]</scope>
    <source>
        <strain evidence="2">PML1(12)</strain>
    </source>
</reference>
<dbReference type="PATRIC" id="fig|908627.4.peg.765"/>
<protein>
    <recommendedName>
        <fullName evidence="3">Primase C-terminal 1 domain-containing protein</fullName>
    </recommendedName>
</protein>
<dbReference type="EMBL" id="AEJF01000021">
    <property type="protein sequence ID" value="KLU27670.1"/>
    <property type="molecule type" value="Genomic_DNA"/>
</dbReference>
<gene>
    <name evidence="1" type="ORF">EOS_03415</name>
</gene>
<evidence type="ECO:0000313" key="1">
    <source>
        <dbReference type="EMBL" id="KLU27670.1"/>
    </source>
</evidence>
<accession>A0A0J1D4S5</accession>
<evidence type="ECO:0000313" key="2">
    <source>
        <dbReference type="Proteomes" id="UP000035963"/>
    </source>
</evidence>